<dbReference type="EMBL" id="LAZR01050304">
    <property type="protein sequence ID" value="KKK87642.1"/>
    <property type="molecule type" value="Genomic_DNA"/>
</dbReference>
<gene>
    <name evidence="1" type="ORF">LCGC14_2751170</name>
</gene>
<dbReference type="AlphaFoldDB" id="A0A0F8Z1L3"/>
<proteinExistence type="predicted"/>
<name>A0A0F8Z1L3_9ZZZZ</name>
<accession>A0A0F8Z1L3</accession>
<comment type="caution">
    <text evidence="1">The sequence shown here is derived from an EMBL/GenBank/DDBJ whole genome shotgun (WGS) entry which is preliminary data.</text>
</comment>
<organism evidence="1">
    <name type="scientific">marine sediment metagenome</name>
    <dbReference type="NCBI Taxonomy" id="412755"/>
    <lineage>
        <taxon>unclassified sequences</taxon>
        <taxon>metagenomes</taxon>
        <taxon>ecological metagenomes</taxon>
    </lineage>
</organism>
<reference evidence="1" key="1">
    <citation type="journal article" date="2015" name="Nature">
        <title>Complex archaea that bridge the gap between prokaryotes and eukaryotes.</title>
        <authorList>
            <person name="Spang A."/>
            <person name="Saw J.H."/>
            <person name="Jorgensen S.L."/>
            <person name="Zaremba-Niedzwiedzka K."/>
            <person name="Martijn J."/>
            <person name="Lind A.E."/>
            <person name="van Eijk R."/>
            <person name="Schleper C."/>
            <person name="Guy L."/>
            <person name="Ettema T.J."/>
        </authorList>
    </citation>
    <scope>NUCLEOTIDE SEQUENCE</scope>
</reference>
<protein>
    <submittedName>
        <fullName evidence="1">Uncharacterized protein</fullName>
    </submittedName>
</protein>
<sequence>MKVFCKYCRFYDPAGWLCGNLELGEGPVHVFARCEFGEATETEEINPPIYHPELGLEKKRVVNINKITLGSNDNFDCSYYWKKWWIWQKAINRRERL</sequence>
<evidence type="ECO:0000313" key="1">
    <source>
        <dbReference type="EMBL" id="KKK87642.1"/>
    </source>
</evidence>